<keyword evidence="5 7" id="KW-0472">Membrane</keyword>
<dbReference type="PRINTS" id="PR00176">
    <property type="entry name" value="NANEUSMPORT"/>
</dbReference>
<evidence type="ECO:0000256" key="5">
    <source>
        <dbReference type="ARBA" id="ARBA00023136"/>
    </source>
</evidence>
<feature type="transmembrane region" description="Helical" evidence="7">
    <location>
        <begin position="40"/>
        <end position="62"/>
    </location>
</feature>
<dbReference type="SUPFAM" id="SSF161070">
    <property type="entry name" value="SNF-like"/>
    <property type="match status" value="1"/>
</dbReference>
<dbReference type="GO" id="GO:0016020">
    <property type="term" value="C:membrane"/>
    <property type="evidence" value="ECO:0007669"/>
    <property type="project" value="UniProtKB-SubCell"/>
</dbReference>
<dbReference type="InterPro" id="IPR047218">
    <property type="entry name" value="YocR/YhdH-like"/>
</dbReference>
<dbReference type="RefSeq" id="WP_143849726.1">
    <property type="nucleotide sequence ID" value="NZ_VLXZ01000010.1"/>
</dbReference>
<dbReference type="InterPro" id="IPR000175">
    <property type="entry name" value="Na/ntran_symport"/>
</dbReference>
<feature type="transmembrane region" description="Helical" evidence="7">
    <location>
        <begin position="376"/>
        <end position="398"/>
    </location>
</feature>
<feature type="transmembrane region" description="Helical" evidence="7">
    <location>
        <begin position="129"/>
        <end position="158"/>
    </location>
</feature>
<dbReference type="PROSITE" id="PS50267">
    <property type="entry name" value="NA_NEUROTRAN_SYMP_3"/>
    <property type="match status" value="1"/>
</dbReference>
<dbReference type="NCBIfam" id="NF037979">
    <property type="entry name" value="Na_transp"/>
    <property type="match status" value="1"/>
</dbReference>
<comment type="subcellular location">
    <subcellularLocation>
        <location evidence="1">Membrane</location>
        <topology evidence="1">Multi-pass membrane protein</topology>
    </subcellularLocation>
</comment>
<dbReference type="AlphaFoldDB" id="A0A553ZVQ0"/>
<comment type="caution">
    <text evidence="8">The sequence shown here is derived from an EMBL/GenBank/DDBJ whole genome shotgun (WGS) entry which is preliminary data.</text>
</comment>
<feature type="transmembrane region" description="Helical" evidence="7">
    <location>
        <begin position="419"/>
        <end position="441"/>
    </location>
</feature>
<keyword evidence="3 6" id="KW-0812">Transmembrane</keyword>
<keyword evidence="4 7" id="KW-1133">Transmembrane helix</keyword>
<accession>A0A553ZVQ0</accession>
<protein>
    <recommendedName>
        <fullName evidence="6">Transporter</fullName>
    </recommendedName>
</protein>
<keyword evidence="9" id="KW-1185">Reference proteome</keyword>
<organism evidence="8 9">
    <name type="scientific">Alkalicoccobacillus porphyridii</name>
    <dbReference type="NCBI Taxonomy" id="2597270"/>
    <lineage>
        <taxon>Bacteria</taxon>
        <taxon>Bacillati</taxon>
        <taxon>Bacillota</taxon>
        <taxon>Bacilli</taxon>
        <taxon>Bacillales</taxon>
        <taxon>Bacillaceae</taxon>
        <taxon>Alkalicoccobacillus</taxon>
    </lineage>
</organism>
<feature type="transmembrane region" description="Helical" evidence="7">
    <location>
        <begin position="219"/>
        <end position="237"/>
    </location>
</feature>
<dbReference type="GO" id="GO:0015293">
    <property type="term" value="F:symporter activity"/>
    <property type="evidence" value="ECO:0007669"/>
    <property type="project" value="UniProtKB-KW"/>
</dbReference>
<evidence type="ECO:0000256" key="4">
    <source>
        <dbReference type="ARBA" id="ARBA00022989"/>
    </source>
</evidence>
<evidence type="ECO:0000256" key="7">
    <source>
        <dbReference type="SAM" id="Phobius"/>
    </source>
</evidence>
<evidence type="ECO:0000256" key="1">
    <source>
        <dbReference type="ARBA" id="ARBA00004141"/>
    </source>
</evidence>
<proteinExistence type="inferred from homology"/>
<comment type="similarity">
    <text evidence="6">Belongs to the sodium:neurotransmitter symporter (SNF) (TC 2.A.22) family.</text>
</comment>
<reference evidence="8 9" key="1">
    <citation type="submission" date="2019-07" db="EMBL/GenBank/DDBJ databases">
        <authorList>
            <person name="Park Y.J."/>
            <person name="Jeong S.E."/>
            <person name="Jung H.S."/>
        </authorList>
    </citation>
    <scope>NUCLEOTIDE SEQUENCE [LARGE SCALE GENOMIC DNA]</scope>
    <source>
        <strain evidence="9">P16(2019)</strain>
    </source>
</reference>
<dbReference type="InterPro" id="IPR037272">
    <property type="entry name" value="SNS_sf"/>
</dbReference>
<gene>
    <name evidence="8" type="ORF">FN960_15315</name>
</gene>
<evidence type="ECO:0000256" key="3">
    <source>
        <dbReference type="ARBA" id="ARBA00022692"/>
    </source>
</evidence>
<keyword evidence="6" id="KW-0769">Symport</keyword>
<sequence length="442" mass="48557">MNEQWSSKVGFILASAGAAIGLGALWRFPYLTGMNGGGAFFLIFIFFTLFIGMPLLISEFIIGRGSKREAVSAYEKLQATGLWKWIGRFGVVGCFLLLTFYSVIGGWILTYVYLALTGSILHPSGNYDALFGAVVGSPVISITGLVVFIGLNVMVLSLGIKKGIEQVNKFLMPLLFVFLLIIIVRSLTLEGAMEGVRFFLNPDFYSITTDGILEALGQSFFSLAVGFSCMVTYSSYLGNEQSLPRSAGYIVILNLVVSLLAGLAVFPAVFAFNLEPDSGPNLLFVILPTVFEQLPFGALFLSMFLLLFFFATITSSFSLLEIMISAFTQNKAYKRINVAIICGLLVIVAGIPAALSNNLLSEVILFERNVFDLTDFLVSNVMLPLGCLFIALFIGFKVKKDLLIEQYKLESGRLGETAEWWYLLMQTIVPMVILIVFIFGLM</sequence>
<dbReference type="PANTHER" id="PTHR42948:SF1">
    <property type="entry name" value="TRANSPORTER"/>
    <property type="match status" value="1"/>
</dbReference>
<dbReference type="OrthoDB" id="9762833at2"/>
<dbReference type="CDD" id="cd10336">
    <property type="entry name" value="SLC6sbd_Tyt1-Like"/>
    <property type="match status" value="1"/>
</dbReference>
<feature type="transmembrane region" description="Helical" evidence="7">
    <location>
        <begin position="249"/>
        <end position="274"/>
    </location>
</feature>
<feature type="transmembrane region" description="Helical" evidence="7">
    <location>
        <begin position="294"/>
        <end position="324"/>
    </location>
</feature>
<dbReference type="Proteomes" id="UP000318521">
    <property type="component" value="Unassembled WGS sequence"/>
</dbReference>
<feature type="transmembrane region" description="Helical" evidence="7">
    <location>
        <begin position="85"/>
        <end position="109"/>
    </location>
</feature>
<feature type="transmembrane region" description="Helical" evidence="7">
    <location>
        <begin position="336"/>
        <end position="356"/>
    </location>
</feature>
<evidence type="ECO:0000256" key="6">
    <source>
        <dbReference type="RuleBase" id="RU003732"/>
    </source>
</evidence>
<name>A0A553ZVQ0_9BACI</name>
<keyword evidence="2 6" id="KW-0813">Transport</keyword>
<evidence type="ECO:0000313" key="9">
    <source>
        <dbReference type="Proteomes" id="UP000318521"/>
    </source>
</evidence>
<dbReference type="EMBL" id="VLXZ01000010">
    <property type="protein sequence ID" value="TSB45537.1"/>
    <property type="molecule type" value="Genomic_DNA"/>
</dbReference>
<feature type="transmembrane region" description="Helical" evidence="7">
    <location>
        <begin position="170"/>
        <end position="188"/>
    </location>
</feature>
<dbReference type="Pfam" id="PF00209">
    <property type="entry name" value="SNF"/>
    <property type="match status" value="2"/>
</dbReference>
<evidence type="ECO:0000256" key="2">
    <source>
        <dbReference type="ARBA" id="ARBA00022448"/>
    </source>
</evidence>
<dbReference type="PROSITE" id="PS00610">
    <property type="entry name" value="NA_NEUROTRAN_SYMP_1"/>
    <property type="match status" value="1"/>
</dbReference>
<evidence type="ECO:0000313" key="8">
    <source>
        <dbReference type="EMBL" id="TSB45537.1"/>
    </source>
</evidence>
<dbReference type="PANTHER" id="PTHR42948">
    <property type="entry name" value="TRANSPORTER"/>
    <property type="match status" value="1"/>
</dbReference>
<feature type="transmembrane region" description="Helical" evidence="7">
    <location>
        <begin position="9"/>
        <end position="28"/>
    </location>
</feature>